<organism evidence="17">
    <name type="scientific">freshwater metagenome</name>
    <dbReference type="NCBI Taxonomy" id="449393"/>
    <lineage>
        <taxon>unclassified sequences</taxon>
        <taxon>metagenomes</taxon>
        <taxon>ecological metagenomes</taxon>
    </lineage>
</organism>
<dbReference type="InterPro" id="IPR005474">
    <property type="entry name" value="Transketolase_N"/>
</dbReference>
<comment type="similarity">
    <text evidence="6">Belongs to the transketolase family.</text>
</comment>
<feature type="domain" description="Transketolase-like pyrimidine-binding" evidence="16">
    <location>
        <begin position="348"/>
        <end position="518"/>
    </location>
</feature>
<evidence type="ECO:0000256" key="4">
    <source>
        <dbReference type="ARBA" id="ARBA00001946"/>
    </source>
</evidence>
<comment type="cofactor">
    <cofactor evidence="3">
        <name>Co(2+)</name>
        <dbReference type="ChEBI" id="CHEBI:48828"/>
    </cofactor>
</comment>
<keyword evidence="15" id="KW-0812">Transmembrane</keyword>
<dbReference type="Gene3D" id="3.40.50.970">
    <property type="match status" value="2"/>
</dbReference>
<dbReference type="InterPro" id="IPR055152">
    <property type="entry name" value="Transketolase-like_C_2"/>
</dbReference>
<evidence type="ECO:0000256" key="5">
    <source>
        <dbReference type="ARBA" id="ARBA00001964"/>
    </source>
</evidence>
<dbReference type="SUPFAM" id="SSF52922">
    <property type="entry name" value="TK C-terminal domain-like"/>
    <property type="match status" value="1"/>
</dbReference>
<evidence type="ECO:0000256" key="6">
    <source>
        <dbReference type="ARBA" id="ARBA00007131"/>
    </source>
</evidence>
<dbReference type="GO" id="GO:0004802">
    <property type="term" value="F:transketolase activity"/>
    <property type="evidence" value="ECO:0007669"/>
    <property type="project" value="UniProtKB-EC"/>
</dbReference>
<dbReference type="GO" id="GO:0006098">
    <property type="term" value="P:pentose-phosphate shunt"/>
    <property type="evidence" value="ECO:0007669"/>
    <property type="project" value="TreeGrafter"/>
</dbReference>
<evidence type="ECO:0000313" key="17">
    <source>
        <dbReference type="EMBL" id="CAB5006981.1"/>
    </source>
</evidence>
<keyword evidence="12" id="KW-0460">Magnesium</keyword>
<keyword evidence="15" id="KW-0472">Membrane</keyword>
<proteinExistence type="inferred from homology"/>
<name>A0A6J7PPZ7_9ZZZZ</name>
<dbReference type="SMART" id="SM00861">
    <property type="entry name" value="Transket_pyr"/>
    <property type="match status" value="1"/>
</dbReference>
<dbReference type="InterPro" id="IPR029061">
    <property type="entry name" value="THDP-binding"/>
</dbReference>
<dbReference type="InterPro" id="IPR009014">
    <property type="entry name" value="Transketo_C/PFOR_II"/>
</dbReference>
<dbReference type="FunFam" id="3.40.50.970:FF:000004">
    <property type="entry name" value="Transketolase"/>
    <property type="match status" value="1"/>
</dbReference>
<dbReference type="Pfam" id="PF02779">
    <property type="entry name" value="Transket_pyr"/>
    <property type="match status" value="1"/>
</dbReference>
<dbReference type="NCBIfam" id="TIGR00232">
    <property type="entry name" value="tktlase_bact"/>
    <property type="match status" value="1"/>
</dbReference>
<evidence type="ECO:0000256" key="8">
    <source>
        <dbReference type="ARBA" id="ARBA00013152"/>
    </source>
</evidence>
<comment type="cofactor">
    <cofactor evidence="2">
        <name>Mn(2+)</name>
        <dbReference type="ChEBI" id="CHEBI:29035"/>
    </cofactor>
</comment>
<evidence type="ECO:0000256" key="9">
    <source>
        <dbReference type="ARBA" id="ARBA00022679"/>
    </source>
</evidence>
<evidence type="ECO:0000256" key="3">
    <source>
        <dbReference type="ARBA" id="ARBA00001941"/>
    </source>
</evidence>
<dbReference type="EMBL" id="CAFBPC010000134">
    <property type="protein sequence ID" value="CAB5006981.1"/>
    <property type="molecule type" value="Genomic_DNA"/>
</dbReference>
<comment type="catalytic activity">
    <reaction evidence="14">
        <text>D-sedoheptulose 7-phosphate + D-glyceraldehyde 3-phosphate = aldehydo-D-ribose 5-phosphate + D-xylulose 5-phosphate</text>
        <dbReference type="Rhea" id="RHEA:10508"/>
        <dbReference type="ChEBI" id="CHEBI:57483"/>
        <dbReference type="ChEBI" id="CHEBI:57737"/>
        <dbReference type="ChEBI" id="CHEBI:58273"/>
        <dbReference type="ChEBI" id="CHEBI:59776"/>
        <dbReference type="EC" id="2.2.1.1"/>
    </reaction>
</comment>
<dbReference type="CDD" id="cd07033">
    <property type="entry name" value="TPP_PYR_DXS_TK_like"/>
    <property type="match status" value="1"/>
</dbReference>
<protein>
    <recommendedName>
        <fullName evidence="8">transketolase</fullName>
        <ecNumber evidence="8">2.2.1.1</ecNumber>
    </recommendedName>
</protein>
<feature type="transmembrane region" description="Helical" evidence="15">
    <location>
        <begin position="407"/>
        <end position="431"/>
    </location>
</feature>
<dbReference type="Pfam" id="PF00456">
    <property type="entry name" value="Transketolase_N"/>
    <property type="match status" value="1"/>
</dbReference>
<gene>
    <name evidence="17" type="ORF">UFOPK4057_00672</name>
</gene>
<sequence>MPSNLTPEQDSLAISVIRGLAMDAPLAANSGHQGTAMSLAPLAHVLYSRIMNHDPKAPQWMNRDRFILSNGHASILQYSMLFLSGYGLEISDLKEFRQWGSATPGHPEAGHTAGVEVTTGPLGQGFANAVGMAIAESHLREVHGSSVVDHYTYVVAGDGCLMEGLSHEAASLAGHLKLDHLVCVFDDNKITIDGSLDLTCSDDVAARFRSYGWNVIEAGEIANDCDALEKVLLQAKSHAGAPTLVVLRTHIGFPSPEMTDKHEAHGNPFNAELTSSAKSVMGIPNEAFYAPSELVEAYRTHVASRGADARQSWEKTAAGKTSWYDSANAPDSAAIANALPVFDASTSLATRQAFQKVLEATGPVMPHVLSGAADLTGNTGSKLSGTVAFSSSHREGKQIYYGIREHAMGAAMVGMALHGGVLPVGGTFFVFADYMRPSIRLAALSKARCVFVFSHDSVGVGEDGPTHQPVEHLASLRAIPGLQVIRPTDANETAQAWLIAATHDGPTAIILSRQTVPAITDGSAVAPGAALLRSVPNPQVVLVGTGSETGVALQASELLSAEGIAANVVSMPSWDRFALLSKEEQAKILPNHLPRVSVEAASTFGWARYASHSVGIDTFGASAPGNVVMQKYGITPDNVARVAREAVNK</sequence>
<dbReference type="InterPro" id="IPR020826">
    <property type="entry name" value="Transketolase_BS"/>
</dbReference>
<dbReference type="GO" id="GO:0046872">
    <property type="term" value="F:metal ion binding"/>
    <property type="evidence" value="ECO:0007669"/>
    <property type="project" value="UniProtKB-KW"/>
</dbReference>
<dbReference type="PANTHER" id="PTHR43522">
    <property type="entry name" value="TRANSKETOLASE"/>
    <property type="match status" value="1"/>
</dbReference>
<dbReference type="EC" id="2.2.1.1" evidence="8"/>
<dbReference type="Gene3D" id="3.40.50.920">
    <property type="match status" value="1"/>
</dbReference>
<keyword evidence="10" id="KW-0479">Metal-binding</keyword>
<dbReference type="Pfam" id="PF22613">
    <property type="entry name" value="Transketolase_C_1"/>
    <property type="match status" value="1"/>
</dbReference>
<comment type="cofactor">
    <cofactor evidence="1">
        <name>Ca(2+)</name>
        <dbReference type="ChEBI" id="CHEBI:29108"/>
    </cofactor>
</comment>
<evidence type="ECO:0000256" key="7">
    <source>
        <dbReference type="ARBA" id="ARBA00011738"/>
    </source>
</evidence>
<evidence type="ECO:0000256" key="2">
    <source>
        <dbReference type="ARBA" id="ARBA00001936"/>
    </source>
</evidence>
<dbReference type="CDD" id="cd02012">
    <property type="entry name" value="TPP_TK"/>
    <property type="match status" value="1"/>
</dbReference>
<accession>A0A6J7PPZ7</accession>
<keyword evidence="13" id="KW-0786">Thiamine pyrophosphate</keyword>
<reference evidence="17" key="1">
    <citation type="submission" date="2020-05" db="EMBL/GenBank/DDBJ databases">
        <authorList>
            <person name="Chiriac C."/>
            <person name="Salcher M."/>
            <person name="Ghai R."/>
            <person name="Kavagutti S V."/>
        </authorList>
    </citation>
    <scope>NUCLEOTIDE SEQUENCE</scope>
</reference>
<dbReference type="InterPro" id="IPR033247">
    <property type="entry name" value="Transketolase_fam"/>
</dbReference>
<dbReference type="InterPro" id="IPR005475">
    <property type="entry name" value="Transketolase-like_Pyr-bd"/>
</dbReference>
<dbReference type="PROSITE" id="PS00802">
    <property type="entry name" value="TRANSKETOLASE_2"/>
    <property type="match status" value="1"/>
</dbReference>
<comment type="cofactor">
    <cofactor evidence="5">
        <name>thiamine diphosphate</name>
        <dbReference type="ChEBI" id="CHEBI:58937"/>
    </cofactor>
</comment>
<dbReference type="AlphaFoldDB" id="A0A6J7PPZ7"/>
<evidence type="ECO:0000256" key="10">
    <source>
        <dbReference type="ARBA" id="ARBA00022723"/>
    </source>
</evidence>
<evidence type="ECO:0000256" key="1">
    <source>
        <dbReference type="ARBA" id="ARBA00001913"/>
    </source>
</evidence>
<evidence type="ECO:0000256" key="11">
    <source>
        <dbReference type="ARBA" id="ARBA00022837"/>
    </source>
</evidence>
<keyword evidence="11" id="KW-0106">Calcium</keyword>
<evidence type="ECO:0000256" key="14">
    <source>
        <dbReference type="ARBA" id="ARBA00049473"/>
    </source>
</evidence>
<evidence type="ECO:0000256" key="12">
    <source>
        <dbReference type="ARBA" id="ARBA00022842"/>
    </source>
</evidence>
<evidence type="ECO:0000259" key="16">
    <source>
        <dbReference type="SMART" id="SM00861"/>
    </source>
</evidence>
<dbReference type="GO" id="GO:0005829">
    <property type="term" value="C:cytosol"/>
    <property type="evidence" value="ECO:0007669"/>
    <property type="project" value="TreeGrafter"/>
</dbReference>
<dbReference type="PANTHER" id="PTHR43522:SF10">
    <property type="entry name" value="TRANSKETOLASE"/>
    <property type="match status" value="1"/>
</dbReference>
<keyword evidence="9" id="KW-0808">Transferase</keyword>
<dbReference type="SUPFAM" id="SSF52518">
    <property type="entry name" value="Thiamin diphosphate-binding fold (THDP-binding)"/>
    <property type="match status" value="2"/>
</dbReference>
<comment type="cofactor">
    <cofactor evidence="4">
        <name>Mg(2+)</name>
        <dbReference type="ChEBI" id="CHEBI:18420"/>
    </cofactor>
</comment>
<evidence type="ECO:0000256" key="13">
    <source>
        <dbReference type="ARBA" id="ARBA00023052"/>
    </source>
</evidence>
<dbReference type="InterPro" id="IPR005478">
    <property type="entry name" value="Transketolase_bac-like"/>
</dbReference>
<evidence type="ECO:0000256" key="15">
    <source>
        <dbReference type="SAM" id="Phobius"/>
    </source>
</evidence>
<dbReference type="FunFam" id="3.40.50.970:FF:000045">
    <property type="entry name" value="Transketolase"/>
    <property type="match status" value="1"/>
</dbReference>
<keyword evidence="15" id="KW-1133">Transmembrane helix</keyword>
<comment type="subunit">
    <text evidence="7">Homodimer.</text>
</comment>